<comment type="caution">
    <text evidence="1">The sequence shown here is derived from an EMBL/GenBank/DDBJ whole genome shotgun (WGS) entry which is preliminary data.</text>
</comment>
<proteinExistence type="predicted"/>
<reference evidence="1" key="1">
    <citation type="submission" date="2019-10" db="EMBL/GenBank/DDBJ databases">
        <title>Conservation and host-specific expression of non-tandemly repeated heterogenous ribosome RNA gene in arbuscular mycorrhizal fungi.</title>
        <authorList>
            <person name="Maeda T."/>
            <person name="Kobayashi Y."/>
            <person name="Nakagawa T."/>
            <person name="Ezawa T."/>
            <person name="Yamaguchi K."/>
            <person name="Bino T."/>
            <person name="Nishimoto Y."/>
            <person name="Shigenobu S."/>
            <person name="Kawaguchi M."/>
        </authorList>
    </citation>
    <scope>NUCLEOTIDE SEQUENCE</scope>
    <source>
        <strain evidence="1">HR1</strain>
    </source>
</reference>
<sequence length="67" mass="7917">MWVDQVTEICYHQQFRHVDIGVQSKNFYIHIISSENDQVAGSFFELQMIRQITRTHPYGSHIPRIIG</sequence>
<organism evidence="1 2">
    <name type="scientific">Rhizophagus clarus</name>
    <dbReference type="NCBI Taxonomy" id="94130"/>
    <lineage>
        <taxon>Eukaryota</taxon>
        <taxon>Fungi</taxon>
        <taxon>Fungi incertae sedis</taxon>
        <taxon>Mucoromycota</taxon>
        <taxon>Glomeromycotina</taxon>
        <taxon>Glomeromycetes</taxon>
        <taxon>Glomerales</taxon>
        <taxon>Glomeraceae</taxon>
        <taxon>Rhizophagus</taxon>
    </lineage>
</organism>
<accession>A0A8H3LB20</accession>
<gene>
    <name evidence="1" type="ORF">RCL2_000957900</name>
</gene>
<protein>
    <submittedName>
        <fullName evidence="1">Uncharacterized protein</fullName>
    </submittedName>
</protein>
<name>A0A8H3LB20_9GLOM</name>
<dbReference type="Proteomes" id="UP000615446">
    <property type="component" value="Unassembled WGS sequence"/>
</dbReference>
<evidence type="ECO:0000313" key="2">
    <source>
        <dbReference type="Proteomes" id="UP000615446"/>
    </source>
</evidence>
<evidence type="ECO:0000313" key="1">
    <source>
        <dbReference type="EMBL" id="GES82367.1"/>
    </source>
</evidence>
<dbReference type="AlphaFoldDB" id="A0A8H3LB20"/>
<dbReference type="EMBL" id="BLAL01000060">
    <property type="protein sequence ID" value="GES82367.1"/>
    <property type="molecule type" value="Genomic_DNA"/>
</dbReference>